<evidence type="ECO:0000313" key="3">
    <source>
        <dbReference type="EMBL" id="GAA4122869.1"/>
    </source>
</evidence>
<evidence type="ECO:0000256" key="1">
    <source>
        <dbReference type="SAM" id="MobiDB-lite"/>
    </source>
</evidence>
<gene>
    <name evidence="3" type="ORF">GCM10022215_29080</name>
</gene>
<accession>A0ABP7XPE1</accession>
<keyword evidence="2" id="KW-0732">Signal</keyword>
<keyword evidence="4" id="KW-1185">Reference proteome</keyword>
<feature type="chain" id="PRO_5047286026" description="Choice-of-anchor D domain-containing protein" evidence="2">
    <location>
        <begin position="38"/>
        <end position="178"/>
    </location>
</feature>
<evidence type="ECO:0000256" key="2">
    <source>
        <dbReference type="SAM" id="SignalP"/>
    </source>
</evidence>
<name>A0ABP7XPE1_9ACTN</name>
<dbReference type="RefSeq" id="WP_344734174.1">
    <property type="nucleotide sequence ID" value="NZ_BAAAZH010000021.1"/>
</dbReference>
<protein>
    <recommendedName>
        <fullName evidence="5">Choice-of-anchor D domain-containing protein</fullName>
    </recommendedName>
</protein>
<reference evidence="4" key="1">
    <citation type="journal article" date="2019" name="Int. J. Syst. Evol. Microbiol.">
        <title>The Global Catalogue of Microorganisms (GCM) 10K type strain sequencing project: providing services to taxonomists for standard genome sequencing and annotation.</title>
        <authorList>
            <consortium name="The Broad Institute Genomics Platform"/>
            <consortium name="The Broad Institute Genome Sequencing Center for Infectious Disease"/>
            <person name="Wu L."/>
            <person name="Ma J."/>
        </authorList>
    </citation>
    <scope>NUCLEOTIDE SEQUENCE [LARGE SCALE GENOMIC DNA]</scope>
    <source>
        <strain evidence="4">JCM 16703</strain>
    </source>
</reference>
<dbReference type="Gene3D" id="2.60.40.10">
    <property type="entry name" value="Immunoglobulins"/>
    <property type="match status" value="1"/>
</dbReference>
<dbReference type="Proteomes" id="UP001501495">
    <property type="component" value="Unassembled WGS sequence"/>
</dbReference>
<feature type="signal peptide" evidence="2">
    <location>
        <begin position="1"/>
        <end position="37"/>
    </location>
</feature>
<evidence type="ECO:0008006" key="5">
    <source>
        <dbReference type="Google" id="ProtNLM"/>
    </source>
</evidence>
<organism evidence="3 4">
    <name type="scientific">Nocardioides fonticola</name>
    <dbReference type="NCBI Taxonomy" id="450363"/>
    <lineage>
        <taxon>Bacteria</taxon>
        <taxon>Bacillati</taxon>
        <taxon>Actinomycetota</taxon>
        <taxon>Actinomycetes</taxon>
        <taxon>Propionibacteriales</taxon>
        <taxon>Nocardioidaceae</taxon>
        <taxon>Nocardioides</taxon>
    </lineage>
</organism>
<comment type="caution">
    <text evidence="3">The sequence shown here is derived from an EMBL/GenBank/DDBJ whole genome shotgun (WGS) entry which is preliminary data.</text>
</comment>
<proteinExistence type="predicted"/>
<dbReference type="InterPro" id="IPR013783">
    <property type="entry name" value="Ig-like_fold"/>
</dbReference>
<feature type="region of interest" description="Disordered" evidence="1">
    <location>
        <begin position="149"/>
        <end position="178"/>
    </location>
</feature>
<evidence type="ECO:0000313" key="4">
    <source>
        <dbReference type="Proteomes" id="UP001501495"/>
    </source>
</evidence>
<sequence length="178" mass="17891">MTPSSRPRQRPRRRQVRPALATIAAVLATGGALVASAGATSTASAAAPDRLAMPASVSFDPVTLGSGATPTRRTVTVRSQQLLPTAPLSVSLAGTDAADFAVVADTCSDRLLFAGATCSITVAFAPTTAGTKTAALRVAGWFTSAQSTLTAEALPDPSTNPQGPYPYDPGPSNPATGP</sequence>
<dbReference type="EMBL" id="BAAAZH010000021">
    <property type="protein sequence ID" value="GAA4122869.1"/>
    <property type="molecule type" value="Genomic_DNA"/>
</dbReference>
<feature type="compositionally biased region" description="Pro residues" evidence="1">
    <location>
        <begin position="163"/>
        <end position="178"/>
    </location>
</feature>